<reference evidence="2" key="1">
    <citation type="submission" date="2023-01" db="EMBL/GenBank/DDBJ databases">
        <title>Genome assembly of the deep-sea coral Lophelia pertusa.</title>
        <authorList>
            <person name="Herrera S."/>
            <person name="Cordes E."/>
        </authorList>
    </citation>
    <scope>NUCLEOTIDE SEQUENCE</scope>
    <source>
        <strain evidence="2">USNM1676648</strain>
        <tissue evidence="2">Polyp</tissue>
    </source>
</reference>
<evidence type="ECO:0000313" key="2">
    <source>
        <dbReference type="EMBL" id="KAJ7380155.1"/>
    </source>
</evidence>
<protein>
    <submittedName>
        <fullName evidence="2">Uncharacterized protein</fullName>
    </submittedName>
</protein>
<feature type="compositionally biased region" description="Polar residues" evidence="1">
    <location>
        <begin position="106"/>
        <end position="116"/>
    </location>
</feature>
<feature type="region of interest" description="Disordered" evidence="1">
    <location>
        <begin position="84"/>
        <end position="116"/>
    </location>
</feature>
<keyword evidence="3" id="KW-1185">Reference proteome</keyword>
<organism evidence="2 3">
    <name type="scientific">Desmophyllum pertusum</name>
    <dbReference type="NCBI Taxonomy" id="174260"/>
    <lineage>
        <taxon>Eukaryota</taxon>
        <taxon>Metazoa</taxon>
        <taxon>Cnidaria</taxon>
        <taxon>Anthozoa</taxon>
        <taxon>Hexacorallia</taxon>
        <taxon>Scleractinia</taxon>
        <taxon>Caryophylliina</taxon>
        <taxon>Caryophylliidae</taxon>
        <taxon>Desmophyllum</taxon>
    </lineage>
</organism>
<dbReference type="OrthoDB" id="5972593at2759"/>
<feature type="compositionally biased region" description="Basic residues" evidence="1">
    <location>
        <begin position="85"/>
        <end position="98"/>
    </location>
</feature>
<sequence>MRMCVTTYQMPREYTMQHLSSNIQLDVSSFYTDLESSNLVQLEEGMKTIEEVIQQCRVAIKNENSRRIIKEKICSMTSQHSEKIIRKHHFKQNRRKDRLTKASPYRKQSSSSIEEH</sequence>
<dbReference type="EMBL" id="MU826354">
    <property type="protein sequence ID" value="KAJ7380155.1"/>
    <property type="molecule type" value="Genomic_DNA"/>
</dbReference>
<dbReference type="AlphaFoldDB" id="A0A9W9ZF26"/>
<gene>
    <name evidence="2" type="ORF">OS493_010866</name>
</gene>
<accession>A0A9W9ZF26</accession>
<evidence type="ECO:0000256" key="1">
    <source>
        <dbReference type="SAM" id="MobiDB-lite"/>
    </source>
</evidence>
<name>A0A9W9ZF26_9CNID</name>
<dbReference type="Proteomes" id="UP001163046">
    <property type="component" value="Unassembled WGS sequence"/>
</dbReference>
<evidence type="ECO:0000313" key="3">
    <source>
        <dbReference type="Proteomes" id="UP001163046"/>
    </source>
</evidence>
<comment type="caution">
    <text evidence="2">The sequence shown here is derived from an EMBL/GenBank/DDBJ whole genome shotgun (WGS) entry which is preliminary data.</text>
</comment>
<proteinExistence type="predicted"/>